<evidence type="ECO:0000313" key="2">
    <source>
        <dbReference type="Proteomes" id="UP001054837"/>
    </source>
</evidence>
<reference evidence="1 2" key="1">
    <citation type="submission" date="2021-06" db="EMBL/GenBank/DDBJ databases">
        <title>Caerostris darwini draft genome.</title>
        <authorList>
            <person name="Kono N."/>
            <person name="Arakawa K."/>
        </authorList>
    </citation>
    <scope>NUCLEOTIDE SEQUENCE [LARGE SCALE GENOMIC DNA]</scope>
</reference>
<organism evidence="1 2">
    <name type="scientific">Caerostris darwini</name>
    <dbReference type="NCBI Taxonomy" id="1538125"/>
    <lineage>
        <taxon>Eukaryota</taxon>
        <taxon>Metazoa</taxon>
        <taxon>Ecdysozoa</taxon>
        <taxon>Arthropoda</taxon>
        <taxon>Chelicerata</taxon>
        <taxon>Arachnida</taxon>
        <taxon>Araneae</taxon>
        <taxon>Araneomorphae</taxon>
        <taxon>Entelegynae</taxon>
        <taxon>Araneoidea</taxon>
        <taxon>Araneidae</taxon>
        <taxon>Caerostris</taxon>
    </lineage>
</organism>
<dbReference type="AlphaFoldDB" id="A0AAV4PCP4"/>
<dbReference type="Proteomes" id="UP001054837">
    <property type="component" value="Unassembled WGS sequence"/>
</dbReference>
<name>A0AAV4PCP4_9ARAC</name>
<comment type="caution">
    <text evidence="1">The sequence shown here is derived from an EMBL/GenBank/DDBJ whole genome shotgun (WGS) entry which is preliminary data.</text>
</comment>
<dbReference type="EMBL" id="BPLQ01002700">
    <property type="protein sequence ID" value="GIX95047.1"/>
    <property type="molecule type" value="Genomic_DNA"/>
</dbReference>
<accession>A0AAV4PCP4</accession>
<gene>
    <name evidence="1" type="ORF">CDAR_128391</name>
</gene>
<sequence length="104" mass="12516">MLLKITQIEELYRFALYARFQNRVFPDSLFQDFHPNSRNKWHKCWRRETSENRVRSSFLFLFRRIFHHLVPMATSSLGIPPLMITVSPKGEWGGRRKLSDGYQE</sequence>
<keyword evidence="2" id="KW-1185">Reference proteome</keyword>
<evidence type="ECO:0008006" key="3">
    <source>
        <dbReference type="Google" id="ProtNLM"/>
    </source>
</evidence>
<protein>
    <recommendedName>
        <fullName evidence="3">Ycf15</fullName>
    </recommendedName>
</protein>
<proteinExistence type="predicted"/>
<evidence type="ECO:0000313" key="1">
    <source>
        <dbReference type="EMBL" id="GIX95047.1"/>
    </source>
</evidence>